<evidence type="ECO:0000256" key="1">
    <source>
        <dbReference type="SAM" id="MobiDB-lite"/>
    </source>
</evidence>
<accession>A0A0C9WYR6</accession>
<dbReference type="Proteomes" id="UP000054477">
    <property type="component" value="Unassembled WGS sequence"/>
</dbReference>
<keyword evidence="3" id="KW-1185">Reference proteome</keyword>
<feature type="compositionally biased region" description="Polar residues" evidence="1">
    <location>
        <begin position="153"/>
        <end position="175"/>
    </location>
</feature>
<name>A0A0C9WYR6_9AGAR</name>
<dbReference type="OrthoDB" id="3269666at2759"/>
<evidence type="ECO:0000313" key="3">
    <source>
        <dbReference type="Proteomes" id="UP000054477"/>
    </source>
</evidence>
<organism evidence="2 3">
    <name type="scientific">Laccaria amethystina LaAM-08-1</name>
    <dbReference type="NCBI Taxonomy" id="1095629"/>
    <lineage>
        <taxon>Eukaryota</taxon>
        <taxon>Fungi</taxon>
        <taxon>Dikarya</taxon>
        <taxon>Basidiomycota</taxon>
        <taxon>Agaricomycotina</taxon>
        <taxon>Agaricomycetes</taxon>
        <taxon>Agaricomycetidae</taxon>
        <taxon>Agaricales</taxon>
        <taxon>Agaricineae</taxon>
        <taxon>Hydnangiaceae</taxon>
        <taxon>Laccaria</taxon>
    </lineage>
</organism>
<reference evidence="2 3" key="1">
    <citation type="submission" date="2014-04" db="EMBL/GenBank/DDBJ databases">
        <authorList>
            <consortium name="DOE Joint Genome Institute"/>
            <person name="Kuo A."/>
            <person name="Kohler A."/>
            <person name="Nagy L.G."/>
            <person name="Floudas D."/>
            <person name="Copeland A."/>
            <person name="Barry K.W."/>
            <person name="Cichocki N."/>
            <person name="Veneault-Fourrey C."/>
            <person name="LaButti K."/>
            <person name="Lindquist E.A."/>
            <person name="Lipzen A."/>
            <person name="Lundell T."/>
            <person name="Morin E."/>
            <person name="Murat C."/>
            <person name="Sun H."/>
            <person name="Tunlid A."/>
            <person name="Henrissat B."/>
            <person name="Grigoriev I.V."/>
            <person name="Hibbett D.S."/>
            <person name="Martin F."/>
            <person name="Nordberg H.P."/>
            <person name="Cantor M.N."/>
            <person name="Hua S.X."/>
        </authorList>
    </citation>
    <scope>NUCLEOTIDE SEQUENCE [LARGE SCALE GENOMIC DNA]</scope>
    <source>
        <strain evidence="2 3">LaAM-08-1</strain>
    </source>
</reference>
<evidence type="ECO:0000313" key="2">
    <source>
        <dbReference type="EMBL" id="KIJ94113.1"/>
    </source>
</evidence>
<dbReference type="AlphaFoldDB" id="A0A0C9WYR6"/>
<dbReference type="STRING" id="1095629.A0A0C9WYR6"/>
<sequence length="175" mass="18076">MSHIKQQRKHSFSETTAARAEAEAPNLLVAKEVESNAEHVQGAAVQAASVAKTLGSQYTGEPTTAVDQFQHDASETTDKAVEEGKQSVEAAKALGADYVDQAKAFATSAIETVQEYLPAAVGGKHADPSSTGGVPGGYVSSSKETHTEEYVTKGTTPASSTGIPASDTSSKSNPH</sequence>
<dbReference type="HOGENOM" id="CLU_1532813_0_0_1"/>
<proteinExistence type="predicted"/>
<gene>
    <name evidence="2" type="ORF">K443DRAFT_134844</name>
</gene>
<protein>
    <submittedName>
        <fullName evidence="2">Uncharacterized protein</fullName>
    </submittedName>
</protein>
<feature type="region of interest" description="Disordered" evidence="1">
    <location>
        <begin position="121"/>
        <end position="175"/>
    </location>
</feature>
<dbReference type="EMBL" id="KN838809">
    <property type="protein sequence ID" value="KIJ94113.1"/>
    <property type="molecule type" value="Genomic_DNA"/>
</dbReference>
<reference evidence="3" key="2">
    <citation type="submission" date="2015-01" db="EMBL/GenBank/DDBJ databases">
        <title>Evolutionary Origins and Diversification of the Mycorrhizal Mutualists.</title>
        <authorList>
            <consortium name="DOE Joint Genome Institute"/>
            <consortium name="Mycorrhizal Genomics Consortium"/>
            <person name="Kohler A."/>
            <person name="Kuo A."/>
            <person name="Nagy L.G."/>
            <person name="Floudas D."/>
            <person name="Copeland A."/>
            <person name="Barry K.W."/>
            <person name="Cichocki N."/>
            <person name="Veneault-Fourrey C."/>
            <person name="LaButti K."/>
            <person name="Lindquist E.A."/>
            <person name="Lipzen A."/>
            <person name="Lundell T."/>
            <person name="Morin E."/>
            <person name="Murat C."/>
            <person name="Riley R."/>
            <person name="Ohm R."/>
            <person name="Sun H."/>
            <person name="Tunlid A."/>
            <person name="Henrissat B."/>
            <person name="Grigoriev I.V."/>
            <person name="Hibbett D.S."/>
            <person name="Martin F."/>
        </authorList>
    </citation>
    <scope>NUCLEOTIDE SEQUENCE [LARGE SCALE GENOMIC DNA]</scope>
    <source>
        <strain evidence="3">LaAM-08-1</strain>
    </source>
</reference>